<feature type="chain" id="PRO_5036766908" evidence="1">
    <location>
        <begin position="19"/>
        <end position="219"/>
    </location>
</feature>
<protein>
    <submittedName>
        <fullName evidence="3">Transmembrane protein</fullName>
    </submittedName>
</protein>
<evidence type="ECO:0000313" key="3">
    <source>
        <dbReference type="WBParaSite" id="ACRNAN_Path_215.g797.t1"/>
    </source>
</evidence>
<evidence type="ECO:0000256" key="1">
    <source>
        <dbReference type="SAM" id="SignalP"/>
    </source>
</evidence>
<accession>A0A914C3V2</accession>
<proteinExistence type="predicted"/>
<keyword evidence="1" id="KW-0732">Signal</keyword>
<feature type="signal peptide" evidence="1">
    <location>
        <begin position="1"/>
        <end position="18"/>
    </location>
</feature>
<evidence type="ECO:0000313" key="2">
    <source>
        <dbReference type="Proteomes" id="UP000887540"/>
    </source>
</evidence>
<dbReference type="Proteomes" id="UP000887540">
    <property type="component" value="Unplaced"/>
</dbReference>
<dbReference type="WBParaSite" id="ACRNAN_Path_215.g797.t1">
    <property type="protein sequence ID" value="ACRNAN_Path_215.g797.t1"/>
    <property type="gene ID" value="ACRNAN_Path_215.g797"/>
</dbReference>
<sequence>MILWIIFGLISSVPFVRGIECYFDSREAAPSLKNCSDEINFCYTFFVNPDYEDVGANGNDIPTNDCANRKYFNCAQDQFDSNYEVNYEGVKFVFPLFLILSILPIGYGIECYYSAKGDEPTLKNCNTTDFCITFIIDPDYNDGGIGQDIPTNDCSSIFFACAKNSFDTQYHAQYNGEIKISQQQMDMEEISQQQMNMEEMSQQQKGMKEMFQGYLYLYL</sequence>
<keyword evidence="2" id="KW-1185">Reference proteome</keyword>
<dbReference type="AlphaFoldDB" id="A0A914C3V2"/>
<name>A0A914C3V2_9BILA</name>
<organism evidence="2 3">
    <name type="scientific">Acrobeloides nanus</name>
    <dbReference type="NCBI Taxonomy" id="290746"/>
    <lineage>
        <taxon>Eukaryota</taxon>
        <taxon>Metazoa</taxon>
        <taxon>Ecdysozoa</taxon>
        <taxon>Nematoda</taxon>
        <taxon>Chromadorea</taxon>
        <taxon>Rhabditida</taxon>
        <taxon>Tylenchina</taxon>
        <taxon>Cephalobomorpha</taxon>
        <taxon>Cephaloboidea</taxon>
        <taxon>Cephalobidae</taxon>
        <taxon>Acrobeloides</taxon>
    </lineage>
</organism>
<reference evidence="3" key="1">
    <citation type="submission" date="2022-11" db="UniProtKB">
        <authorList>
            <consortium name="WormBaseParasite"/>
        </authorList>
    </citation>
    <scope>IDENTIFICATION</scope>
</reference>